<reference evidence="3 4" key="1">
    <citation type="submission" date="2018-06" db="EMBL/GenBank/DDBJ databases">
        <authorList>
            <consortium name="Pathogen Informatics"/>
            <person name="Doyle S."/>
        </authorList>
    </citation>
    <scope>NUCLEOTIDE SEQUENCE [LARGE SCALE GENOMIC DNA]</scope>
    <source>
        <strain evidence="3 4">NCTC12112</strain>
    </source>
</reference>
<name>A0AAX2JDM4_9FUSO</name>
<feature type="domain" description="XdhC Rossmann" evidence="2">
    <location>
        <begin position="106"/>
        <end position="240"/>
    </location>
</feature>
<dbReference type="PANTHER" id="PTHR30388">
    <property type="entry name" value="ALDEHYDE OXIDOREDUCTASE MOLYBDENUM COFACTOR ASSEMBLY PROTEIN"/>
    <property type="match status" value="1"/>
</dbReference>
<dbReference type="Gene3D" id="3.40.50.720">
    <property type="entry name" value="NAD(P)-binding Rossmann-like Domain"/>
    <property type="match status" value="1"/>
</dbReference>
<evidence type="ECO:0000313" key="3">
    <source>
        <dbReference type="EMBL" id="SQJ03143.1"/>
    </source>
</evidence>
<gene>
    <name evidence="3" type="ORF">NCTC12112_01644</name>
</gene>
<dbReference type="SUPFAM" id="SSF51735">
    <property type="entry name" value="NAD(P)-binding Rossmann-fold domains"/>
    <property type="match status" value="1"/>
</dbReference>
<evidence type="ECO:0000259" key="1">
    <source>
        <dbReference type="Pfam" id="PF02625"/>
    </source>
</evidence>
<dbReference type="Proteomes" id="UP000249008">
    <property type="component" value="Chromosome 1"/>
</dbReference>
<dbReference type="AlphaFoldDB" id="A0AAX2JDM4"/>
<evidence type="ECO:0000259" key="2">
    <source>
        <dbReference type="Pfam" id="PF13478"/>
    </source>
</evidence>
<protein>
    <submittedName>
        <fullName evidence="3">Xanthine dehydrogenase accessory protein XdhC</fullName>
    </submittedName>
</protein>
<evidence type="ECO:0000313" key="4">
    <source>
        <dbReference type="Proteomes" id="UP000249008"/>
    </source>
</evidence>
<organism evidence="3 4">
    <name type="scientific">Fusobacterium ulcerans</name>
    <dbReference type="NCBI Taxonomy" id="861"/>
    <lineage>
        <taxon>Bacteria</taxon>
        <taxon>Fusobacteriati</taxon>
        <taxon>Fusobacteriota</taxon>
        <taxon>Fusobacteriia</taxon>
        <taxon>Fusobacteriales</taxon>
        <taxon>Fusobacteriaceae</taxon>
        <taxon>Fusobacterium</taxon>
    </lineage>
</organism>
<dbReference type="Pfam" id="PF02625">
    <property type="entry name" value="XdhC_CoxI"/>
    <property type="match status" value="1"/>
</dbReference>
<dbReference type="InterPro" id="IPR036291">
    <property type="entry name" value="NAD(P)-bd_dom_sf"/>
</dbReference>
<dbReference type="InterPro" id="IPR027051">
    <property type="entry name" value="XdhC_Rossmann_dom"/>
</dbReference>
<dbReference type="RefSeq" id="WP_005982309.1">
    <property type="nucleotide sequence ID" value="NZ_CABKNW010000006.1"/>
</dbReference>
<dbReference type="KEGG" id="ful:C4N20_15330"/>
<proteinExistence type="predicted"/>
<feature type="domain" description="XdhC- CoxI" evidence="1">
    <location>
        <begin position="14"/>
        <end position="77"/>
    </location>
</feature>
<dbReference type="EMBL" id="LS483487">
    <property type="protein sequence ID" value="SQJ03143.1"/>
    <property type="molecule type" value="Genomic_DNA"/>
</dbReference>
<dbReference type="GeneID" id="78456199"/>
<dbReference type="InterPro" id="IPR052698">
    <property type="entry name" value="MoCofactor_Util/Proc"/>
</dbReference>
<accession>A0AAX2JDM4</accession>
<dbReference type="Pfam" id="PF13478">
    <property type="entry name" value="XdhC_C"/>
    <property type="match status" value="1"/>
</dbReference>
<dbReference type="InterPro" id="IPR003777">
    <property type="entry name" value="XdhC_CoxI"/>
</dbReference>
<dbReference type="PANTHER" id="PTHR30388:SF6">
    <property type="entry name" value="XANTHINE DEHYDROGENASE SUBUNIT A-RELATED"/>
    <property type="match status" value="1"/>
</dbReference>
<sequence length="255" mass="28212">MEDKILNEISKRTSQGKKAALVMITEAIGSTPRKSGAIMGVFEEDIIGTIGGGSIEYKVIQTARELMKSGESQEFSYNLTTDDELRMNCGGSMKGFIKIFSPSPKLLICGAGHIGQKLFNIGKNLEFDIKIIDDREELKIDVPELTLGNFDEILTNEEITENTYIVIATRGHVLDEKVLDLVKNRGAKYIGIIGSKRKITNLKENLEKNSKIRDNIYAPIGLKISNGTPEEIAIEILAEILQVKNGGELVHRSLF</sequence>